<dbReference type="Pfam" id="PF14183">
    <property type="entry name" value="YwpF"/>
    <property type="match status" value="1"/>
</dbReference>
<accession>A0A2N0ZFV0</accession>
<dbReference type="InterPro" id="IPR025573">
    <property type="entry name" value="YwpF"/>
</dbReference>
<sequence>MKTFKLVSMQVWDEDELVDITLEDGLIINKEDEKSRWLLEAFIDKKFLSFFSKLEKKGQEVPLQVVISKKDNDPAHFMTKISSINEFVDQMSVLFEGKIRSKRNEFAEVLLGDLVSKGLSGDKLLNEFKGQMKRAHRLASAKK</sequence>
<organism evidence="1 2">
    <name type="scientific">Cytobacillus horneckiae</name>
    <dbReference type="NCBI Taxonomy" id="549687"/>
    <lineage>
        <taxon>Bacteria</taxon>
        <taxon>Bacillati</taxon>
        <taxon>Bacillota</taxon>
        <taxon>Bacilli</taxon>
        <taxon>Bacillales</taxon>
        <taxon>Bacillaceae</taxon>
        <taxon>Cytobacillus</taxon>
    </lineage>
</organism>
<dbReference type="Proteomes" id="UP000233343">
    <property type="component" value="Unassembled WGS sequence"/>
</dbReference>
<evidence type="ECO:0000313" key="2">
    <source>
        <dbReference type="Proteomes" id="UP000233343"/>
    </source>
</evidence>
<evidence type="ECO:0000313" key="1">
    <source>
        <dbReference type="EMBL" id="PKG28384.1"/>
    </source>
</evidence>
<dbReference type="EMBL" id="PISD01000030">
    <property type="protein sequence ID" value="PKG28384.1"/>
    <property type="molecule type" value="Genomic_DNA"/>
</dbReference>
<comment type="caution">
    <text evidence="1">The sequence shown here is derived from an EMBL/GenBank/DDBJ whole genome shotgun (WGS) entry which is preliminary data.</text>
</comment>
<reference evidence="1 2" key="1">
    <citation type="journal article" date="2010" name="Int. J. Syst. Evol. Microbiol.">
        <title>Bacillus horneckiae sp. nov., isolated from a spacecraft-assembly clean room.</title>
        <authorList>
            <person name="Vaishampayan P."/>
            <person name="Probst A."/>
            <person name="Krishnamurthi S."/>
            <person name="Ghosh S."/>
            <person name="Osman S."/>
            <person name="McDowall A."/>
            <person name="Ruckmani A."/>
            <person name="Mayilraj S."/>
            <person name="Venkateswaran K."/>
        </authorList>
    </citation>
    <scope>NUCLEOTIDE SEQUENCE [LARGE SCALE GENOMIC DNA]</scope>
    <source>
        <strain evidence="2">1PO1SC</strain>
    </source>
</reference>
<gene>
    <name evidence="1" type="ORF">CWS20_14350</name>
</gene>
<proteinExistence type="predicted"/>
<evidence type="ECO:0008006" key="3">
    <source>
        <dbReference type="Google" id="ProtNLM"/>
    </source>
</evidence>
<name>A0A2N0ZFV0_9BACI</name>
<dbReference type="RefSeq" id="WP_066189260.1">
    <property type="nucleotide sequence ID" value="NZ_CP194732.1"/>
</dbReference>
<keyword evidence="2" id="KW-1185">Reference proteome</keyword>
<protein>
    <recommendedName>
        <fullName evidence="3">YwpF-like protein</fullName>
    </recommendedName>
</protein>
<dbReference type="AlphaFoldDB" id="A0A2N0ZFV0"/>